<dbReference type="InterPro" id="IPR044927">
    <property type="entry name" value="Endonuclea_NS_2"/>
</dbReference>
<evidence type="ECO:0000259" key="3">
    <source>
        <dbReference type="Pfam" id="PF13930"/>
    </source>
</evidence>
<dbReference type="RefSeq" id="WP_236698595.1">
    <property type="nucleotide sequence ID" value="NZ_BJZZ01000015.1"/>
</dbReference>
<feature type="compositionally biased region" description="Basic and acidic residues" evidence="1">
    <location>
        <begin position="56"/>
        <end position="66"/>
    </location>
</feature>
<protein>
    <recommendedName>
        <fullName evidence="3">Type VII secretion system protein EssD-like domain-containing protein</fullName>
    </recommendedName>
</protein>
<organism evidence="4 5">
    <name type="scientific">Pediococcus argentinicus</name>
    <dbReference type="NCBI Taxonomy" id="480391"/>
    <lineage>
        <taxon>Bacteria</taxon>
        <taxon>Bacillati</taxon>
        <taxon>Bacillota</taxon>
        <taxon>Bacilli</taxon>
        <taxon>Lactobacillales</taxon>
        <taxon>Lactobacillaceae</taxon>
        <taxon>Pediococcus</taxon>
    </lineage>
</organism>
<comment type="caution">
    <text evidence="4">The sequence shown here is derived from an EMBL/GenBank/DDBJ whole genome shotgun (WGS) entry which is preliminary data.</text>
</comment>
<dbReference type="Proteomes" id="UP000051249">
    <property type="component" value="Unassembled WGS sequence"/>
</dbReference>
<proteinExistence type="predicted"/>
<feature type="domain" description="Type VII secretion system protein EssD-like" evidence="3">
    <location>
        <begin position="162"/>
        <end position="254"/>
    </location>
</feature>
<dbReference type="Gene3D" id="3.40.570.10">
    <property type="entry name" value="Extracellular Endonuclease, subunit A"/>
    <property type="match status" value="1"/>
</dbReference>
<evidence type="ECO:0000313" key="4">
    <source>
        <dbReference type="EMBL" id="KRO25623.1"/>
    </source>
</evidence>
<dbReference type="PROSITE" id="PS51257">
    <property type="entry name" value="PROKAR_LIPOPROTEIN"/>
    <property type="match status" value="1"/>
</dbReference>
<reference evidence="4 5" key="1">
    <citation type="journal article" date="2015" name="Genome Announc.">
        <title>Expanding the biotechnology potential of lactobacilli through comparative genomics of 213 strains and associated genera.</title>
        <authorList>
            <person name="Sun Z."/>
            <person name="Harris H.M."/>
            <person name="McCann A."/>
            <person name="Guo C."/>
            <person name="Argimon S."/>
            <person name="Zhang W."/>
            <person name="Yang X."/>
            <person name="Jeffery I.B."/>
            <person name="Cooney J.C."/>
            <person name="Kagawa T.F."/>
            <person name="Liu W."/>
            <person name="Song Y."/>
            <person name="Salvetti E."/>
            <person name="Wrobel A."/>
            <person name="Rasinkangas P."/>
            <person name="Parkhill J."/>
            <person name="Rea M.C."/>
            <person name="O'Sullivan O."/>
            <person name="Ritari J."/>
            <person name="Douillard F.P."/>
            <person name="Paul Ross R."/>
            <person name="Yang R."/>
            <person name="Briner A.E."/>
            <person name="Felis G.E."/>
            <person name="de Vos W.M."/>
            <person name="Barrangou R."/>
            <person name="Klaenhammer T.R."/>
            <person name="Caufield P.W."/>
            <person name="Cui Y."/>
            <person name="Zhang H."/>
            <person name="O'Toole P.W."/>
        </authorList>
    </citation>
    <scope>NUCLEOTIDE SEQUENCE [LARGE SCALE GENOMIC DNA]</scope>
    <source>
        <strain evidence="4 5">DSM 23026</strain>
    </source>
</reference>
<feature type="signal peptide" evidence="2">
    <location>
        <begin position="1"/>
        <end position="21"/>
    </location>
</feature>
<feature type="chain" id="PRO_5006421112" description="Type VII secretion system protein EssD-like domain-containing protein" evidence="2">
    <location>
        <begin position="22"/>
        <end position="378"/>
    </location>
</feature>
<keyword evidence="2" id="KW-0732">Signal</keyword>
<feature type="compositionally biased region" description="Low complexity" evidence="1">
    <location>
        <begin position="25"/>
        <end position="36"/>
    </location>
</feature>
<evidence type="ECO:0000256" key="1">
    <source>
        <dbReference type="SAM" id="MobiDB-lite"/>
    </source>
</evidence>
<feature type="region of interest" description="Disordered" evidence="1">
    <location>
        <begin position="358"/>
        <end position="378"/>
    </location>
</feature>
<dbReference type="AlphaFoldDB" id="A0A0R2NIM9"/>
<feature type="region of interest" description="Disordered" evidence="1">
    <location>
        <begin position="25"/>
        <end position="66"/>
    </location>
</feature>
<name>A0A0R2NIM9_9LACO</name>
<dbReference type="EMBL" id="JQCQ01000008">
    <property type="protein sequence ID" value="KRO25623.1"/>
    <property type="molecule type" value="Genomic_DNA"/>
</dbReference>
<evidence type="ECO:0000256" key="2">
    <source>
        <dbReference type="SAM" id="SignalP"/>
    </source>
</evidence>
<dbReference type="Pfam" id="PF13930">
    <property type="entry name" value="Endonuclea_NS_2"/>
    <property type="match status" value="1"/>
</dbReference>
<dbReference type="InterPro" id="IPR044929">
    <property type="entry name" value="DNA/RNA_non-sp_Endonuclease_sf"/>
</dbReference>
<sequence>MKKFKILSITILSTLLLGACANSNDNHDSSNTSAHNQSEKVFKSQTHKSKASTQLKKSEGSSNDSRKEILDKLVKLTDSKSSGSNKNYYWENGAAKTNGFGDLKYGDYNFSSDSQGRSAVAKAVLTYSEYQSSKGGRQGTPLDPPSWPMNNPIVGIHFELTDRTYHGYLYNRSHSIADSLLGKGSYTSQFNFTTGTRPQNVGANQKGGMRAAEETVEKYWESHPNSKETVEYETTPIYKGDETVPRGSIVDIKSSDNEINTEIVVINSVEGIKINYNNADSDVQPYVKNTRVKSKPVVKVLSHPKQTVQPVTKPVTQSTNYTKSADWSVAAPGKVFVSDSNMYYSRVKNPDNFAYISKSTAQAEGDQPAARGNEYAQP</sequence>
<gene>
    <name evidence="4" type="ORF">IV88_GL001704</name>
</gene>
<accession>A0A0R2NIM9</accession>
<evidence type="ECO:0000313" key="5">
    <source>
        <dbReference type="Proteomes" id="UP000051249"/>
    </source>
</evidence>
<dbReference type="PATRIC" id="fig|480391.4.peg.1741"/>
<keyword evidence="5" id="KW-1185">Reference proteome</keyword>